<protein>
    <recommendedName>
        <fullName evidence="1">DDH domain-containing protein</fullName>
    </recommendedName>
</protein>
<evidence type="ECO:0000313" key="2">
    <source>
        <dbReference type="EMBL" id="SVC92046.1"/>
    </source>
</evidence>
<feature type="domain" description="DDH" evidence="1">
    <location>
        <begin position="63"/>
        <end position="221"/>
    </location>
</feature>
<dbReference type="InterPro" id="IPR051673">
    <property type="entry name" value="SSDNA_exonuclease_RecJ"/>
</dbReference>
<dbReference type="PANTHER" id="PTHR30255">
    <property type="entry name" value="SINGLE-STRANDED-DNA-SPECIFIC EXONUCLEASE RECJ"/>
    <property type="match status" value="1"/>
</dbReference>
<feature type="non-terminal residue" evidence="2">
    <location>
        <position position="239"/>
    </location>
</feature>
<gene>
    <name evidence="2" type="ORF">METZ01_LOCUS344900</name>
</gene>
<name>A0A382R2Y6_9ZZZZ</name>
<dbReference type="PANTHER" id="PTHR30255:SF2">
    <property type="entry name" value="SINGLE-STRANDED-DNA-SPECIFIC EXONUCLEASE RECJ"/>
    <property type="match status" value="1"/>
</dbReference>
<dbReference type="InterPro" id="IPR038763">
    <property type="entry name" value="DHH_sf"/>
</dbReference>
<dbReference type="InterPro" id="IPR001667">
    <property type="entry name" value="DDH_dom"/>
</dbReference>
<dbReference type="GO" id="GO:0004527">
    <property type="term" value="F:exonuclease activity"/>
    <property type="evidence" value="ECO:0007669"/>
    <property type="project" value="UniProtKB-KW"/>
</dbReference>
<dbReference type="Gene3D" id="3.90.1640.30">
    <property type="match status" value="1"/>
</dbReference>
<dbReference type="EMBL" id="UINC01118727">
    <property type="protein sequence ID" value="SVC92046.1"/>
    <property type="molecule type" value="Genomic_DNA"/>
</dbReference>
<reference evidence="2" key="1">
    <citation type="submission" date="2018-05" db="EMBL/GenBank/DDBJ databases">
        <authorList>
            <person name="Lanie J.A."/>
            <person name="Ng W.-L."/>
            <person name="Kazmierczak K.M."/>
            <person name="Andrzejewski T.M."/>
            <person name="Davidsen T.M."/>
            <person name="Wayne K.J."/>
            <person name="Tettelin H."/>
            <person name="Glass J.I."/>
            <person name="Rusch D."/>
            <person name="Podicherti R."/>
            <person name="Tsui H.-C.T."/>
            <person name="Winkler M.E."/>
        </authorList>
    </citation>
    <scope>NUCLEOTIDE SEQUENCE</scope>
</reference>
<dbReference type="AlphaFoldDB" id="A0A382R2Y6"/>
<dbReference type="Pfam" id="PF01368">
    <property type="entry name" value="DHH"/>
    <property type="match status" value="1"/>
</dbReference>
<evidence type="ECO:0000259" key="1">
    <source>
        <dbReference type="Pfam" id="PF01368"/>
    </source>
</evidence>
<dbReference type="SUPFAM" id="SSF64182">
    <property type="entry name" value="DHH phosphoesterases"/>
    <property type="match status" value="1"/>
</dbReference>
<organism evidence="2">
    <name type="scientific">marine metagenome</name>
    <dbReference type="NCBI Taxonomy" id="408172"/>
    <lineage>
        <taxon>unclassified sequences</taxon>
        <taxon>metagenomes</taxon>
        <taxon>ecological metagenomes</taxon>
    </lineage>
</organism>
<sequence length="239" mass="27444">MIAQRHNLSPVLGKLLTLRFIKDKEVENFLYPDFNNNIPNPFILKDMDKSIDRTINAIKNEEKIGILADYDVDGSTSAAVLYNFLSLFNCNITLKIPDRLKEGYGPNKRIMNEFVKENIDLIFTLDCGTSSFGIVDHSDYKNKDIIIIDHHISELKLPKVFSIINPNRIDEENLLKDLAAVGVTFLFIMGLRKKMRENYFFNKSFSEPNLLAYLDLVALGTICDVVKLKKYNRNFVKKG</sequence>
<accession>A0A382R2Y6</accession>
<proteinExistence type="predicted"/>